<dbReference type="SUPFAM" id="SSF52096">
    <property type="entry name" value="ClpP/crotonase"/>
    <property type="match status" value="1"/>
</dbReference>
<keyword evidence="6" id="KW-1185">Reference proteome</keyword>
<organism evidence="5 6">
    <name type="scientific">Sphingopyxis granuli</name>
    <dbReference type="NCBI Taxonomy" id="267128"/>
    <lineage>
        <taxon>Bacteria</taxon>
        <taxon>Pseudomonadati</taxon>
        <taxon>Pseudomonadota</taxon>
        <taxon>Alphaproteobacteria</taxon>
        <taxon>Sphingomonadales</taxon>
        <taxon>Sphingomonadaceae</taxon>
        <taxon>Sphingopyxis</taxon>
    </lineage>
</organism>
<evidence type="ECO:0000256" key="3">
    <source>
        <dbReference type="ARBA" id="ARBA00023239"/>
    </source>
</evidence>
<evidence type="ECO:0000313" key="6">
    <source>
        <dbReference type="Proteomes" id="UP000058599"/>
    </source>
</evidence>
<protein>
    <submittedName>
        <fullName evidence="5">Enoyl-CoA hydratase</fullName>
        <ecNumber evidence="5">4.2.1.17</ecNumber>
    </submittedName>
</protein>
<evidence type="ECO:0000256" key="2">
    <source>
        <dbReference type="ARBA" id="ARBA00023098"/>
    </source>
</evidence>
<dbReference type="GO" id="GO:0004300">
    <property type="term" value="F:enoyl-CoA hydratase activity"/>
    <property type="evidence" value="ECO:0007669"/>
    <property type="project" value="UniProtKB-EC"/>
</dbReference>
<dbReference type="Gene3D" id="3.90.226.10">
    <property type="entry name" value="2-enoyl-CoA Hydratase, Chain A, domain 1"/>
    <property type="match status" value="1"/>
</dbReference>
<proteinExistence type="inferred from homology"/>
<dbReference type="InterPro" id="IPR001753">
    <property type="entry name" value="Enoyl-CoA_hydra/iso"/>
</dbReference>
<keyword evidence="3 5" id="KW-0456">Lyase</keyword>
<dbReference type="InterPro" id="IPR029045">
    <property type="entry name" value="ClpP/crotonase-like_dom_sf"/>
</dbReference>
<dbReference type="PANTHER" id="PTHR11941">
    <property type="entry name" value="ENOYL-COA HYDRATASE-RELATED"/>
    <property type="match status" value="1"/>
</dbReference>
<dbReference type="GO" id="GO:0006635">
    <property type="term" value="P:fatty acid beta-oxidation"/>
    <property type="evidence" value="ECO:0007669"/>
    <property type="project" value="TreeGrafter"/>
</dbReference>
<evidence type="ECO:0000256" key="1">
    <source>
        <dbReference type="ARBA" id="ARBA00005254"/>
    </source>
</evidence>
<dbReference type="PROSITE" id="PS00166">
    <property type="entry name" value="ENOYL_COA_HYDRATASE"/>
    <property type="match status" value="1"/>
</dbReference>
<keyword evidence="2" id="KW-0443">Lipid metabolism</keyword>
<reference evidence="5 6" key="1">
    <citation type="journal article" date="2016" name="BMC Genomics">
        <title>Genomic analysis of the nitrate-respiring Sphingopyxis granuli (formerly Sphingomonas macrogoltabida) strain TFA.</title>
        <authorList>
            <person name="Garcia-Romero I."/>
            <person name="Perez-Pulido A.J."/>
            <person name="Gonzalez-Flores Y.E."/>
            <person name="Reyes-Ramirez F."/>
            <person name="Santero E."/>
            <person name="Floriano B."/>
        </authorList>
    </citation>
    <scope>NUCLEOTIDE SEQUENCE [LARGE SCALE GENOMIC DNA]</scope>
    <source>
        <strain evidence="5 6">TFA</strain>
    </source>
</reference>
<name>A0AA86L484_9SPHN</name>
<dbReference type="Pfam" id="PF00378">
    <property type="entry name" value="ECH_1"/>
    <property type="match status" value="2"/>
</dbReference>
<gene>
    <name evidence="5" type="primary">echA19</name>
    <name evidence="5" type="ORF">SGRAN_2930</name>
</gene>
<dbReference type="Proteomes" id="UP000058599">
    <property type="component" value="Chromosome"/>
</dbReference>
<comment type="similarity">
    <text evidence="1 4">Belongs to the enoyl-CoA hydratase/isomerase family.</text>
</comment>
<evidence type="ECO:0000313" key="5">
    <source>
        <dbReference type="EMBL" id="AMG75278.1"/>
    </source>
</evidence>
<dbReference type="EC" id="4.2.1.17" evidence="5"/>
<dbReference type="Gene3D" id="1.10.12.10">
    <property type="entry name" value="Lyase 2-enoyl-coa Hydratase, Chain A, domain 2"/>
    <property type="match status" value="1"/>
</dbReference>
<sequence>MAVVDLEIRDSIAVITLNRPERLNAMDAEMAVRLIDVFEHVRAADELRVAILTGAGTKAFCAGGDLDAVIPLMTGARAPETEWERRWLDIRESDGRKSGGRKSGGPFKTDIGKPLIAAVNGHAVAGGMELVMNCDIRVAVPHATFGIPEVKVGLFPGGGSTVRLRDQIPFAHAMHMLLTGEAISAEEARAYGFVNSLVDPALLMDEAMRIASRIAANGPLAVQAVRNSVRATLGLPETEALAVETEFSARVHATDDAVEGPRAFLEKRPPVFRGR</sequence>
<evidence type="ECO:0000256" key="4">
    <source>
        <dbReference type="RuleBase" id="RU003707"/>
    </source>
</evidence>
<dbReference type="AlphaFoldDB" id="A0AA86L484"/>
<dbReference type="CDD" id="cd06558">
    <property type="entry name" value="crotonase-like"/>
    <property type="match status" value="1"/>
</dbReference>
<dbReference type="KEGG" id="sgi:SGRAN_2930"/>
<dbReference type="InterPro" id="IPR014748">
    <property type="entry name" value="Enoyl-CoA_hydra_C"/>
</dbReference>
<dbReference type="EMBL" id="CP012199">
    <property type="protein sequence ID" value="AMG75278.1"/>
    <property type="molecule type" value="Genomic_DNA"/>
</dbReference>
<dbReference type="PANTHER" id="PTHR11941:SF169">
    <property type="entry name" value="(7AS)-7A-METHYL-1,5-DIOXO-2,3,5,6,7,7A-HEXAHYDRO-1H-INDENE-CARBOXYL-COA HYDROLASE"/>
    <property type="match status" value="1"/>
</dbReference>
<dbReference type="InterPro" id="IPR018376">
    <property type="entry name" value="Enoyl-CoA_hyd/isom_CS"/>
</dbReference>
<accession>A0AA86L484</accession>
<dbReference type="RefSeq" id="WP_148650889.1">
    <property type="nucleotide sequence ID" value="NZ_CP012199.1"/>
</dbReference>